<keyword evidence="2" id="KW-0808">Transferase</keyword>
<dbReference type="Gene3D" id="3.90.550.10">
    <property type="entry name" value="Spore Coat Polysaccharide Biosynthesis Protein SpsA, Chain A"/>
    <property type="match status" value="1"/>
</dbReference>
<accession>A0A415HG31</accession>
<evidence type="ECO:0000313" key="2">
    <source>
        <dbReference type="EMBL" id="RHK91563.1"/>
    </source>
</evidence>
<dbReference type="SUPFAM" id="SSF53448">
    <property type="entry name" value="Nucleotide-diphospho-sugar transferases"/>
    <property type="match status" value="1"/>
</dbReference>
<dbReference type="InterPro" id="IPR046342">
    <property type="entry name" value="CBS_dom_sf"/>
</dbReference>
<organism evidence="2 3">
    <name type="scientific">Bacteroides xylanisolvens</name>
    <dbReference type="NCBI Taxonomy" id="371601"/>
    <lineage>
        <taxon>Bacteria</taxon>
        <taxon>Pseudomonadati</taxon>
        <taxon>Bacteroidota</taxon>
        <taxon>Bacteroidia</taxon>
        <taxon>Bacteroidales</taxon>
        <taxon>Bacteroidaceae</taxon>
        <taxon>Bacteroides</taxon>
    </lineage>
</organism>
<dbReference type="EMBL" id="QROC01000033">
    <property type="protein sequence ID" value="RHK91563.1"/>
    <property type="molecule type" value="Genomic_DNA"/>
</dbReference>
<dbReference type="AlphaFoldDB" id="A0A415HG31"/>
<dbReference type="Proteomes" id="UP000284417">
    <property type="component" value="Unassembled WGS sequence"/>
</dbReference>
<dbReference type="InterPro" id="IPR050486">
    <property type="entry name" value="Mannose-1P_guanyltransferase"/>
</dbReference>
<dbReference type="PANTHER" id="PTHR22572">
    <property type="entry name" value="SUGAR-1-PHOSPHATE GUANYL TRANSFERASE"/>
    <property type="match status" value="1"/>
</dbReference>
<dbReference type="InterPro" id="IPR005835">
    <property type="entry name" value="NTP_transferase_dom"/>
</dbReference>
<name>A0A415HG31_9BACE</name>
<dbReference type="Pfam" id="PF00483">
    <property type="entry name" value="NTP_transferase"/>
    <property type="match status" value="1"/>
</dbReference>
<dbReference type="CDD" id="cd06426">
    <property type="entry name" value="NTP_transferase_like_2"/>
    <property type="match status" value="1"/>
</dbReference>
<evidence type="ECO:0000259" key="1">
    <source>
        <dbReference type="Pfam" id="PF00483"/>
    </source>
</evidence>
<gene>
    <name evidence="2" type="ORF">DW042_19885</name>
</gene>
<proteinExistence type="predicted"/>
<sequence length="348" mass="39795">MDCNHIISKDLLLIDALCQINRIKSGPLVLFVVDANDRMVGTLTDGDSRRTLISGGSINDSIEKVMHRDFNFLRNGVDDDVRHIQEQKRKKMKLVPVLDENNHIVEIINLERFITRLPIDAVLMAGGKGERLRPLTEKTPKPLLPVGGKCIIDHNVDRLMLYGIQHINVTVNYLAEQIEEHYREPRNKVKVRTFREPKYLGTIGSIKFVDTFYNDTILVMNSDLFTNIDYEDFFLHFQNNDAVMSVAAVPYDISIPYGILDLEGCNIKGLLEKPKYNYYANAGIYLVKKTVLAEIPEDQFFNATDLIEKLITQGQKVIRYPLNGTWIDIGQHDELVRAEEVAKHLKSI</sequence>
<dbReference type="GO" id="GO:0016740">
    <property type="term" value="F:transferase activity"/>
    <property type="evidence" value="ECO:0007669"/>
    <property type="project" value="UniProtKB-KW"/>
</dbReference>
<dbReference type="InterPro" id="IPR029044">
    <property type="entry name" value="Nucleotide-diphossugar_trans"/>
</dbReference>
<dbReference type="RefSeq" id="WP_118408522.1">
    <property type="nucleotide sequence ID" value="NZ_QROC01000033.1"/>
</dbReference>
<reference evidence="2 3" key="1">
    <citation type="submission" date="2018-08" db="EMBL/GenBank/DDBJ databases">
        <title>A genome reference for cultivated species of the human gut microbiota.</title>
        <authorList>
            <person name="Zou Y."/>
            <person name="Xue W."/>
            <person name="Luo G."/>
        </authorList>
    </citation>
    <scope>NUCLEOTIDE SEQUENCE [LARGE SCALE GENOMIC DNA]</scope>
    <source>
        <strain evidence="2 3">AF39-6AC</strain>
    </source>
</reference>
<dbReference type="SUPFAM" id="SSF54631">
    <property type="entry name" value="CBS-domain pair"/>
    <property type="match status" value="1"/>
</dbReference>
<comment type="caution">
    <text evidence="2">The sequence shown here is derived from an EMBL/GenBank/DDBJ whole genome shotgun (WGS) entry which is preliminary data.</text>
</comment>
<protein>
    <submittedName>
        <fullName evidence="2">Nucleotidyltransferase</fullName>
    </submittedName>
</protein>
<dbReference type="Gene3D" id="3.10.580.10">
    <property type="entry name" value="CBS-domain"/>
    <property type="match status" value="1"/>
</dbReference>
<feature type="domain" description="Nucleotidyl transferase" evidence="1">
    <location>
        <begin position="121"/>
        <end position="340"/>
    </location>
</feature>
<evidence type="ECO:0000313" key="3">
    <source>
        <dbReference type="Proteomes" id="UP000284417"/>
    </source>
</evidence>